<accession>A0A9D2INY3</accession>
<proteinExistence type="predicted"/>
<comment type="caution">
    <text evidence="2">The sequence shown here is derived from an EMBL/GenBank/DDBJ whole genome shotgun (WGS) entry which is preliminary data.</text>
</comment>
<gene>
    <name evidence="2" type="ORF">IAA22_03035</name>
</gene>
<name>A0A9D2INY3_9ACTN</name>
<dbReference type="AlphaFoldDB" id="A0A9D2INY3"/>
<feature type="non-terminal residue" evidence="2">
    <location>
        <position position="1"/>
    </location>
</feature>
<feature type="transmembrane region" description="Helical" evidence="1">
    <location>
        <begin position="175"/>
        <end position="194"/>
    </location>
</feature>
<feature type="transmembrane region" description="Helical" evidence="1">
    <location>
        <begin position="241"/>
        <end position="262"/>
    </location>
</feature>
<dbReference type="InterPro" id="IPR018710">
    <property type="entry name" value="DUF2232"/>
</dbReference>
<protein>
    <submittedName>
        <fullName evidence="2">YybS family protein</fullName>
    </submittedName>
</protein>
<reference evidence="2" key="1">
    <citation type="journal article" date="2021" name="PeerJ">
        <title>Extensive microbial diversity within the chicken gut microbiome revealed by metagenomics and culture.</title>
        <authorList>
            <person name="Gilroy R."/>
            <person name="Ravi A."/>
            <person name="Getino M."/>
            <person name="Pursley I."/>
            <person name="Horton D.L."/>
            <person name="Alikhan N.F."/>
            <person name="Baker D."/>
            <person name="Gharbi K."/>
            <person name="Hall N."/>
            <person name="Watson M."/>
            <person name="Adriaenssens E.M."/>
            <person name="Foster-Nyarko E."/>
            <person name="Jarju S."/>
            <person name="Secka A."/>
            <person name="Antonio M."/>
            <person name="Oren A."/>
            <person name="Chaudhuri R.R."/>
            <person name="La Ragione R."/>
            <person name="Hildebrand F."/>
            <person name="Pallen M.J."/>
        </authorList>
    </citation>
    <scope>NUCLEOTIDE SEQUENCE</scope>
    <source>
        <strain evidence="2">ChiHecolR3B27-1887</strain>
    </source>
</reference>
<keyword evidence="1" id="KW-0472">Membrane</keyword>
<dbReference type="Pfam" id="PF09991">
    <property type="entry name" value="DUF2232"/>
    <property type="match status" value="1"/>
</dbReference>
<feature type="transmembrane region" description="Helical" evidence="1">
    <location>
        <begin position="134"/>
        <end position="154"/>
    </location>
</feature>
<dbReference type="EMBL" id="DXBZ01000058">
    <property type="protein sequence ID" value="HIZ18073.1"/>
    <property type="molecule type" value="Genomic_DNA"/>
</dbReference>
<feature type="transmembrane region" description="Helical" evidence="1">
    <location>
        <begin position="68"/>
        <end position="90"/>
    </location>
</feature>
<feature type="transmembrane region" description="Helical" evidence="1">
    <location>
        <begin position="42"/>
        <end position="61"/>
    </location>
</feature>
<organism evidence="2 3">
    <name type="scientific">Candidatus Olsenella stercoravium</name>
    <dbReference type="NCBI Taxonomy" id="2838713"/>
    <lineage>
        <taxon>Bacteria</taxon>
        <taxon>Bacillati</taxon>
        <taxon>Actinomycetota</taxon>
        <taxon>Coriobacteriia</taxon>
        <taxon>Coriobacteriales</taxon>
        <taxon>Atopobiaceae</taxon>
        <taxon>Olsenella</taxon>
    </lineage>
</organism>
<keyword evidence="1" id="KW-1133">Transmembrane helix</keyword>
<reference evidence="2" key="2">
    <citation type="submission" date="2021-04" db="EMBL/GenBank/DDBJ databases">
        <authorList>
            <person name="Gilroy R."/>
        </authorList>
    </citation>
    <scope>NUCLEOTIDE SEQUENCE</scope>
    <source>
        <strain evidence="2">ChiHecolR3B27-1887</strain>
    </source>
</reference>
<sequence length="286" mass="28795">AIASYGYLPVASRHSLPARIACLAATLVPAIALGSASGASTVATAVVAALTVLAVCEMTVARRLTPGALCATVGLALVAILAADELVALASGTTLSASIQASLDVYRQQVGELIVGAADQVEAVFAALGLLWPVAYVMTALGLCVSTLVGAFVASAHPSGSVARPPRLVDFDLPLWVVAVFVASIAGLALAISVDGPTSQVALAVSANVAMALRFAFAAQGLAVVAWSVRKKGLGSVASTLVGVVALYLEVQFVVLTIVGLVDVWANLRHLKRGAGTGVAEQAMQD</sequence>
<evidence type="ECO:0000313" key="3">
    <source>
        <dbReference type="Proteomes" id="UP000824029"/>
    </source>
</evidence>
<evidence type="ECO:0000256" key="1">
    <source>
        <dbReference type="SAM" id="Phobius"/>
    </source>
</evidence>
<keyword evidence="1" id="KW-0812">Transmembrane</keyword>
<feature type="transmembrane region" description="Helical" evidence="1">
    <location>
        <begin position="200"/>
        <end position="229"/>
    </location>
</feature>
<evidence type="ECO:0000313" key="2">
    <source>
        <dbReference type="EMBL" id="HIZ18073.1"/>
    </source>
</evidence>
<dbReference type="Proteomes" id="UP000824029">
    <property type="component" value="Unassembled WGS sequence"/>
</dbReference>